<dbReference type="Proteomes" id="UP000791440">
    <property type="component" value="Unassembled WGS sequence"/>
</dbReference>
<reference evidence="1" key="2">
    <citation type="submission" date="2020-12" db="EMBL/GenBank/DDBJ databases">
        <authorList>
            <person name="Kanost M."/>
        </authorList>
    </citation>
    <scope>NUCLEOTIDE SEQUENCE</scope>
</reference>
<name>A0A921YZ33_MANSE</name>
<evidence type="ECO:0000313" key="2">
    <source>
        <dbReference type="Proteomes" id="UP000791440"/>
    </source>
</evidence>
<dbReference type="AlphaFoldDB" id="A0A921YZ33"/>
<proteinExistence type="predicted"/>
<sequence>MLKKKVNLRIHSAEQLLDSFYDVQSEIDKLLVDEKEIVSSSEYRESFEDQYFSAMTAAKCLIGDNIGDYSNCPRSEKSKQKRSKLPDIKLPNFDVSYDKWLEYKNSYITMIHTRDDLDAIDKFQYL</sequence>
<protein>
    <submittedName>
        <fullName evidence="1">Uncharacterized protein</fullName>
    </submittedName>
</protein>
<gene>
    <name evidence="1" type="ORF">O3G_MSEX005523</name>
</gene>
<reference evidence="1" key="1">
    <citation type="journal article" date="2016" name="Insect Biochem. Mol. Biol.">
        <title>Multifaceted biological insights from a draft genome sequence of the tobacco hornworm moth, Manduca sexta.</title>
        <authorList>
            <person name="Kanost M.R."/>
            <person name="Arrese E.L."/>
            <person name="Cao X."/>
            <person name="Chen Y.R."/>
            <person name="Chellapilla S."/>
            <person name="Goldsmith M.R."/>
            <person name="Grosse-Wilde E."/>
            <person name="Heckel D.G."/>
            <person name="Herndon N."/>
            <person name="Jiang H."/>
            <person name="Papanicolaou A."/>
            <person name="Qu J."/>
            <person name="Soulages J.L."/>
            <person name="Vogel H."/>
            <person name="Walters J."/>
            <person name="Waterhouse R.M."/>
            <person name="Ahn S.J."/>
            <person name="Almeida F.C."/>
            <person name="An C."/>
            <person name="Aqrawi P."/>
            <person name="Bretschneider A."/>
            <person name="Bryant W.B."/>
            <person name="Bucks S."/>
            <person name="Chao H."/>
            <person name="Chevignon G."/>
            <person name="Christen J.M."/>
            <person name="Clarke D.F."/>
            <person name="Dittmer N.T."/>
            <person name="Ferguson L.C.F."/>
            <person name="Garavelou S."/>
            <person name="Gordon K.H.J."/>
            <person name="Gunaratna R.T."/>
            <person name="Han Y."/>
            <person name="Hauser F."/>
            <person name="He Y."/>
            <person name="Heidel-Fischer H."/>
            <person name="Hirsh A."/>
            <person name="Hu Y."/>
            <person name="Jiang H."/>
            <person name="Kalra D."/>
            <person name="Klinner C."/>
            <person name="Konig C."/>
            <person name="Kovar C."/>
            <person name="Kroll A.R."/>
            <person name="Kuwar S.S."/>
            <person name="Lee S.L."/>
            <person name="Lehman R."/>
            <person name="Li K."/>
            <person name="Li Z."/>
            <person name="Liang H."/>
            <person name="Lovelace S."/>
            <person name="Lu Z."/>
            <person name="Mansfield J.H."/>
            <person name="McCulloch K.J."/>
            <person name="Mathew T."/>
            <person name="Morton B."/>
            <person name="Muzny D.M."/>
            <person name="Neunemann D."/>
            <person name="Ongeri F."/>
            <person name="Pauchet Y."/>
            <person name="Pu L.L."/>
            <person name="Pyrousis I."/>
            <person name="Rao X.J."/>
            <person name="Redding A."/>
            <person name="Roesel C."/>
            <person name="Sanchez-Gracia A."/>
            <person name="Schaack S."/>
            <person name="Shukla A."/>
            <person name="Tetreau G."/>
            <person name="Wang Y."/>
            <person name="Xiong G.H."/>
            <person name="Traut W."/>
            <person name="Walsh T.K."/>
            <person name="Worley K.C."/>
            <person name="Wu D."/>
            <person name="Wu W."/>
            <person name="Wu Y.Q."/>
            <person name="Zhang X."/>
            <person name="Zou Z."/>
            <person name="Zucker H."/>
            <person name="Briscoe A.D."/>
            <person name="Burmester T."/>
            <person name="Clem R.J."/>
            <person name="Feyereisen R."/>
            <person name="Grimmelikhuijzen C.J.P."/>
            <person name="Hamodrakas S.J."/>
            <person name="Hansson B.S."/>
            <person name="Huguet E."/>
            <person name="Jermiin L.S."/>
            <person name="Lan Q."/>
            <person name="Lehman H.K."/>
            <person name="Lorenzen M."/>
            <person name="Merzendorfer H."/>
            <person name="Michalopoulos I."/>
            <person name="Morton D.B."/>
            <person name="Muthukrishnan S."/>
            <person name="Oakeshott J.G."/>
            <person name="Palmer W."/>
            <person name="Park Y."/>
            <person name="Passarelli A.L."/>
            <person name="Rozas J."/>
            <person name="Schwartz L.M."/>
            <person name="Smith W."/>
            <person name="Southgate A."/>
            <person name="Vilcinskas A."/>
            <person name="Vogt R."/>
            <person name="Wang P."/>
            <person name="Werren J."/>
            <person name="Yu X.Q."/>
            <person name="Zhou J.J."/>
            <person name="Brown S.J."/>
            <person name="Scherer S.E."/>
            <person name="Richards S."/>
            <person name="Blissard G.W."/>
        </authorList>
    </citation>
    <scope>NUCLEOTIDE SEQUENCE</scope>
</reference>
<accession>A0A921YZ33</accession>
<evidence type="ECO:0000313" key="1">
    <source>
        <dbReference type="EMBL" id="KAG6448528.1"/>
    </source>
</evidence>
<keyword evidence="2" id="KW-1185">Reference proteome</keyword>
<dbReference type="EMBL" id="JH668358">
    <property type="protein sequence ID" value="KAG6448528.1"/>
    <property type="molecule type" value="Genomic_DNA"/>
</dbReference>
<organism evidence="1 2">
    <name type="scientific">Manduca sexta</name>
    <name type="common">Tobacco hawkmoth</name>
    <name type="synonym">Tobacco hornworm</name>
    <dbReference type="NCBI Taxonomy" id="7130"/>
    <lineage>
        <taxon>Eukaryota</taxon>
        <taxon>Metazoa</taxon>
        <taxon>Ecdysozoa</taxon>
        <taxon>Arthropoda</taxon>
        <taxon>Hexapoda</taxon>
        <taxon>Insecta</taxon>
        <taxon>Pterygota</taxon>
        <taxon>Neoptera</taxon>
        <taxon>Endopterygota</taxon>
        <taxon>Lepidoptera</taxon>
        <taxon>Glossata</taxon>
        <taxon>Ditrysia</taxon>
        <taxon>Bombycoidea</taxon>
        <taxon>Sphingidae</taxon>
        <taxon>Sphinginae</taxon>
        <taxon>Sphingini</taxon>
        <taxon>Manduca</taxon>
    </lineage>
</organism>
<comment type="caution">
    <text evidence="1">The sequence shown here is derived from an EMBL/GenBank/DDBJ whole genome shotgun (WGS) entry which is preliminary data.</text>
</comment>